<evidence type="ECO:0000313" key="2">
    <source>
        <dbReference type="Proteomes" id="UP000287171"/>
    </source>
</evidence>
<proteinExistence type="predicted"/>
<protein>
    <submittedName>
        <fullName evidence="1">Uncharacterized protein</fullName>
    </submittedName>
</protein>
<dbReference type="Proteomes" id="UP000287171">
    <property type="component" value="Unassembled WGS sequence"/>
</dbReference>
<evidence type="ECO:0000313" key="1">
    <source>
        <dbReference type="EMBL" id="GCE31559.1"/>
    </source>
</evidence>
<keyword evidence="2" id="KW-1185">Reference proteome</keyword>
<organism evidence="1 2">
    <name type="scientific">Dictyobacter alpinus</name>
    <dbReference type="NCBI Taxonomy" id="2014873"/>
    <lineage>
        <taxon>Bacteria</taxon>
        <taxon>Bacillati</taxon>
        <taxon>Chloroflexota</taxon>
        <taxon>Ktedonobacteria</taxon>
        <taxon>Ktedonobacterales</taxon>
        <taxon>Dictyobacteraceae</taxon>
        <taxon>Dictyobacter</taxon>
    </lineage>
</organism>
<gene>
    <name evidence="1" type="ORF">KDA_70430</name>
</gene>
<name>A0A402BJN0_9CHLR</name>
<dbReference type="AlphaFoldDB" id="A0A402BJN0"/>
<reference evidence="2" key="1">
    <citation type="submission" date="2018-12" db="EMBL/GenBank/DDBJ databases">
        <title>Tengunoibacter tsumagoiensis gen. nov., sp. nov., Dictyobacter kobayashii sp. nov., D. alpinus sp. nov., and D. joshuensis sp. nov. and description of Dictyobacteraceae fam. nov. within the order Ktedonobacterales isolated from Tengu-no-mugimeshi.</title>
        <authorList>
            <person name="Wang C.M."/>
            <person name="Zheng Y."/>
            <person name="Sakai Y."/>
            <person name="Toyoda A."/>
            <person name="Minakuchi Y."/>
            <person name="Abe K."/>
            <person name="Yokota A."/>
            <person name="Yabe S."/>
        </authorList>
    </citation>
    <scope>NUCLEOTIDE SEQUENCE [LARGE SCALE GENOMIC DNA]</scope>
    <source>
        <strain evidence="2">Uno16</strain>
    </source>
</reference>
<comment type="caution">
    <text evidence="1">The sequence shown here is derived from an EMBL/GenBank/DDBJ whole genome shotgun (WGS) entry which is preliminary data.</text>
</comment>
<dbReference type="EMBL" id="BIFT01000002">
    <property type="protein sequence ID" value="GCE31559.1"/>
    <property type="molecule type" value="Genomic_DNA"/>
</dbReference>
<accession>A0A402BJN0</accession>
<sequence>MRKANFQDGHPLYNGKRIIGSSIMRSFALFVEDKKMKEYPRDLPPCPICGNVLFFADPADIQKLYG</sequence>